<accession>X1GDJ8</accession>
<dbReference type="Gene3D" id="1.10.1660.10">
    <property type="match status" value="1"/>
</dbReference>
<dbReference type="GO" id="GO:0003677">
    <property type="term" value="F:DNA binding"/>
    <property type="evidence" value="ECO:0007669"/>
    <property type="project" value="UniProtKB-KW"/>
</dbReference>
<dbReference type="PANTHER" id="PTHR30204">
    <property type="entry name" value="REDOX-CYCLING DRUG-SENSING TRANSCRIPTIONAL ACTIVATOR SOXR"/>
    <property type="match status" value="1"/>
</dbReference>
<dbReference type="Pfam" id="PF13411">
    <property type="entry name" value="MerR_1"/>
    <property type="match status" value="1"/>
</dbReference>
<dbReference type="CDD" id="cd01106">
    <property type="entry name" value="HTH_TipAL-Mta"/>
    <property type="match status" value="1"/>
</dbReference>
<dbReference type="InterPro" id="IPR000551">
    <property type="entry name" value="MerR-type_HTH_dom"/>
</dbReference>
<gene>
    <name evidence="3" type="ORF">S03H2_38317</name>
</gene>
<comment type="caution">
    <text evidence="3">The sequence shown here is derived from an EMBL/GenBank/DDBJ whole genome shotgun (WGS) entry which is preliminary data.</text>
</comment>
<feature type="non-terminal residue" evidence="3">
    <location>
        <position position="140"/>
    </location>
</feature>
<dbReference type="PANTHER" id="PTHR30204:SF90">
    <property type="entry name" value="HTH-TYPE TRANSCRIPTIONAL ACTIVATOR MTA"/>
    <property type="match status" value="1"/>
</dbReference>
<name>X1GDJ8_9ZZZZ</name>
<sequence>MIGGMMNYTIKEIAGLAGVTTRTLRYYDQIGLLPPAEIGGNGYRYYNQDSLLKLQQILFFRELDVPLNEIQQIMIRPGFDLEGALEDHRARLQKRSQRLETLITTIDQTIANLHGDRKMTAEELFEGFDESQYEQEVQER</sequence>
<dbReference type="InterPro" id="IPR047057">
    <property type="entry name" value="MerR_fam"/>
</dbReference>
<dbReference type="InterPro" id="IPR009061">
    <property type="entry name" value="DNA-bd_dom_put_sf"/>
</dbReference>
<dbReference type="SMART" id="SM00422">
    <property type="entry name" value="HTH_MERR"/>
    <property type="match status" value="1"/>
</dbReference>
<feature type="domain" description="HTH merR-type" evidence="2">
    <location>
        <begin position="7"/>
        <end position="76"/>
    </location>
</feature>
<dbReference type="EMBL" id="BARU01023625">
    <property type="protein sequence ID" value="GAH55302.1"/>
    <property type="molecule type" value="Genomic_DNA"/>
</dbReference>
<evidence type="ECO:0000259" key="2">
    <source>
        <dbReference type="PROSITE" id="PS50937"/>
    </source>
</evidence>
<dbReference type="PRINTS" id="PR00040">
    <property type="entry name" value="HTHMERR"/>
</dbReference>
<keyword evidence="1" id="KW-0238">DNA-binding</keyword>
<dbReference type="SUPFAM" id="SSF46955">
    <property type="entry name" value="Putative DNA-binding domain"/>
    <property type="match status" value="1"/>
</dbReference>
<reference evidence="3" key="1">
    <citation type="journal article" date="2014" name="Front. Microbiol.">
        <title>High frequency of phylogenetically diverse reductive dehalogenase-homologous genes in deep subseafloor sedimentary metagenomes.</title>
        <authorList>
            <person name="Kawai M."/>
            <person name="Futagami T."/>
            <person name="Toyoda A."/>
            <person name="Takaki Y."/>
            <person name="Nishi S."/>
            <person name="Hori S."/>
            <person name="Arai W."/>
            <person name="Tsubouchi T."/>
            <person name="Morono Y."/>
            <person name="Uchiyama I."/>
            <person name="Ito T."/>
            <person name="Fujiyama A."/>
            <person name="Inagaki F."/>
            <person name="Takami H."/>
        </authorList>
    </citation>
    <scope>NUCLEOTIDE SEQUENCE</scope>
    <source>
        <strain evidence="3">Expedition CK06-06</strain>
    </source>
</reference>
<dbReference type="PROSITE" id="PS50937">
    <property type="entry name" value="HTH_MERR_2"/>
    <property type="match status" value="1"/>
</dbReference>
<proteinExistence type="predicted"/>
<dbReference type="GO" id="GO:0003700">
    <property type="term" value="F:DNA-binding transcription factor activity"/>
    <property type="evidence" value="ECO:0007669"/>
    <property type="project" value="InterPro"/>
</dbReference>
<organism evidence="3">
    <name type="scientific">marine sediment metagenome</name>
    <dbReference type="NCBI Taxonomy" id="412755"/>
    <lineage>
        <taxon>unclassified sequences</taxon>
        <taxon>metagenomes</taxon>
        <taxon>ecological metagenomes</taxon>
    </lineage>
</organism>
<evidence type="ECO:0000256" key="1">
    <source>
        <dbReference type="ARBA" id="ARBA00023125"/>
    </source>
</evidence>
<evidence type="ECO:0000313" key="3">
    <source>
        <dbReference type="EMBL" id="GAH55302.1"/>
    </source>
</evidence>
<dbReference type="AlphaFoldDB" id="X1GDJ8"/>
<protein>
    <recommendedName>
        <fullName evidence="2">HTH merR-type domain-containing protein</fullName>
    </recommendedName>
</protein>